<feature type="transmembrane region" description="Helical" evidence="8">
    <location>
        <begin position="37"/>
        <end position="55"/>
    </location>
</feature>
<feature type="transmembrane region" description="Helical" evidence="8">
    <location>
        <begin position="12"/>
        <end position="31"/>
    </location>
</feature>
<keyword evidence="3" id="KW-0813">Transport</keyword>
<dbReference type="NCBIfam" id="TIGR00912">
    <property type="entry name" value="2A0309"/>
    <property type="match status" value="1"/>
</dbReference>
<keyword evidence="7 8" id="KW-0472">Membrane</keyword>
<evidence type="ECO:0000313" key="9">
    <source>
        <dbReference type="EMBL" id="UJF31683.1"/>
    </source>
</evidence>
<organism evidence="9 10">
    <name type="scientific">Paenibacillus hexagrammi</name>
    <dbReference type="NCBI Taxonomy" id="2908839"/>
    <lineage>
        <taxon>Bacteria</taxon>
        <taxon>Bacillati</taxon>
        <taxon>Bacillota</taxon>
        <taxon>Bacilli</taxon>
        <taxon>Bacillales</taxon>
        <taxon>Paenibacillaceae</taxon>
        <taxon>Paenibacillus</taxon>
    </lineage>
</organism>
<keyword evidence="10" id="KW-1185">Reference proteome</keyword>
<accession>A0ABY3SCF6</accession>
<sequence>MSDVKNISSNQLFAVIVLFEFGTALVVPIGLKAEQGVWLSILAALPGGIAIYLVYDYLFRQYPNVILSGYIRKIVGPYIGFPMIFLYIAYFLYNASRNLREAGDLLITVAYDQTPMLVIHAVMIIAVVYVLNKGIEVFFRLGEIYLIITVCLGLIGGCTLLLSGVVEPRNLLPIYGAGWKSILQMAYPNIFLFPFAELVCFTTVFPRLNRTKAVRISGLAGIIISGLILSMTHALEIATLGSNIYGRSIFPLFTTISLANVADFLQRMDAIVVLTLIIGVFFKMSMYCYAAMVITADVFQIKEERKLAYPVGAVVLLVSILSAWSFPEHLQEGVESSMFFLGIVSFCIPVLLFLVQLIRRRLSPPSLLK</sequence>
<feature type="transmembrane region" description="Helical" evidence="8">
    <location>
        <begin position="216"/>
        <end position="235"/>
    </location>
</feature>
<evidence type="ECO:0000256" key="5">
    <source>
        <dbReference type="ARBA" id="ARBA00022692"/>
    </source>
</evidence>
<feature type="transmembrane region" description="Helical" evidence="8">
    <location>
        <begin position="307"/>
        <end position="326"/>
    </location>
</feature>
<feature type="transmembrane region" description="Helical" evidence="8">
    <location>
        <begin position="270"/>
        <end position="295"/>
    </location>
</feature>
<protein>
    <submittedName>
        <fullName evidence="9">Spore germination protein</fullName>
    </submittedName>
</protein>
<dbReference type="Proteomes" id="UP001649230">
    <property type="component" value="Chromosome"/>
</dbReference>
<dbReference type="Pfam" id="PF03845">
    <property type="entry name" value="Spore_permease"/>
    <property type="match status" value="1"/>
</dbReference>
<feature type="transmembrane region" description="Helical" evidence="8">
    <location>
        <begin position="338"/>
        <end position="358"/>
    </location>
</feature>
<evidence type="ECO:0000256" key="1">
    <source>
        <dbReference type="ARBA" id="ARBA00004141"/>
    </source>
</evidence>
<evidence type="ECO:0000256" key="2">
    <source>
        <dbReference type="ARBA" id="ARBA00007998"/>
    </source>
</evidence>
<evidence type="ECO:0000256" key="3">
    <source>
        <dbReference type="ARBA" id="ARBA00022448"/>
    </source>
</evidence>
<name>A0ABY3SCF6_9BACL</name>
<feature type="transmembrane region" description="Helical" evidence="8">
    <location>
        <begin position="113"/>
        <end position="132"/>
    </location>
</feature>
<proteinExistence type="inferred from homology"/>
<gene>
    <name evidence="9" type="ORF">L0M14_18065</name>
</gene>
<dbReference type="PANTHER" id="PTHR34975:SF2">
    <property type="entry name" value="SPORE GERMINATION PROTEIN A2"/>
    <property type="match status" value="1"/>
</dbReference>
<dbReference type="RefSeq" id="WP_235118028.1">
    <property type="nucleotide sequence ID" value="NZ_CP090978.1"/>
</dbReference>
<keyword evidence="5 8" id="KW-0812">Transmembrane</keyword>
<feature type="transmembrane region" description="Helical" evidence="8">
    <location>
        <begin position="75"/>
        <end position="93"/>
    </location>
</feature>
<comment type="subcellular location">
    <subcellularLocation>
        <location evidence="1">Membrane</location>
        <topology evidence="1">Multi-pass membrane protein</topology>
    </subcellularLocation>
</comment>
<keyword evidence="4" id="KW-0309">Germination</keyword>
<keyword evidence="6 8" id="KW-1133">Transmembrane helix</keyword>
<evidence type="ECO:0000256" key="4">
    <source>
        <dbReference type="ARBA" id="ARBA00022544"/>
    </source>
</evidence>
<evidence type="ECO:0000256" key="8">
    <source>
        <dbReference type="SAM" id="Phobius"/>
    </source>
</evidence>
<comment type="similarity">
    <text evidence="2">Belongs to the amino acid-polyamine-organocation (APC) superfamily. Spore germination protein (SGP) (TC 2.A.3.9) family.</text>
</comment>
<reference evidence="9 10" key="1">
    <citation type="journal article" date="2024" name="Int. J. Syst. Evol. Microbiol.">
        <title>Paenibacillus hexagrammi sp. nov., a novel bacterium isolated from the gut content of Hexagrammos agrammus.</title>
        <authorList>
            <person name="Jung H.K."/>
            <person name="Kim D.G."/>
            <person name="Zin H."/>
            <person name="Park J."/>
            <person name="Jung H."/>
            <person name="Kim Y.O."/>
            <person name="Kong H.J."/>
            <person name="Kim J.W."/>
            <person name="Kim Y.S."/>
        </authorList>
    </citation>
    <scope>NUCLEOTIDE SEQUENCE [LARGE SCALE GENOMIC DNA]</scope>
    <source>
        <strain evidence="9 10">YPD9-1</strain>
    </source>
</reference>
<feature type="transmembrane region" description="Helical" evidence="8">
    <location>
        <begin position="144"/>
        <end position="166"/>
    </location>
</feature>
<evidence type="ECO:0000256" key="6">
    <source>
        <dbReference type="ARBA" id="ARBA00022989"/>
    </source>
</evidence>
<dbReference type="EMBL" id="CP090978">
    <property type="protein sequence ID" value="UJF31683.1"/>
    <property type="molecule type" value="Genomic_DNA"/>
</dbReference>
<evidence type="ECO:0000256" key="7">
    <source>
        <dbReference type="ARBA" id="ARBA00023136"/>
    </source>
</evidence>
<feature type="transmembrane region" description="Helical" evidence="8">
    <location>
        <begin position="186"/>
        <end position="204"/>
    </location>
</feature>
<dbReference type="PANTHER" id="PTHR34975">
    <property type="entry name" value="SPORE GERMINATION PROTEIN A2"/>
    <property type="match status" value="1"/>
</dbReference>
<evidence type="ECO:0000313" key="10">
    <source>
        <dbReference type="Proteomes" id="UP001649230"/>
    </source>
</evidence>
<dbReference type="InterPro" id="IPR004761">
    <property type="entry name" value="Spore_GerAB"/>
</dbReference>